<gene>
    <name evidence="2" type="ORF">PUT78_06560</name>
</gene>
<feature type="compositionally biased region" description="Basic and acidic residues" evidence="1">
    <location>
        <begin position="134"/>
        <end position="143"/>
    </location>
</feature>
<protein>
    <recommendedName>
        <fullName evidence="4">DUF948 domain-containing protein</fullName>
    </recommendedName>
</protein>
<keyword evidence="3" id="KW-1185">Reference proteome</keyword>
<evidence type="ECO:0000313" key="3">
    <source>
        <dbReference type="Proteomes" id="UP001431784"/>
    </source>
</evidence>
<evidence type="ECO:0008006" key="4">
    <source>
        <dbReference type="Google" id="ProtNLM"/>
    </source>
</evidence>
<evidence type="ECO:0000313" key="2">
    <source>
        <dbReference type="EMBL" id="MDD7970754.1"/>
    </source>
</evidence>
<proteinExistence type="predicted"/>
<comment type="caution">
    <text evidence="2">The sequence shown here is derived from an EMBL/GenBank/DDBJ whole genome shotgun (WGS) entry which is preliminary data.</text>
</comment>
<reference evidence="2" key="1">
    <citation type="submission" date="2023-02" db="EMBL/GenBank/DDBJ databases">
        <title>Description of Roseinatronobacter alkalisoli sp. nov., an alkaliphilic bacerium isolated from soda soil.</title>
        <authorList>
            <person name="Wei W."/>
        </authorList>
    </citation>
    <scope>NUCLEOTIDE SEQUENCE</scope>
    <source>
        <strain evidence="2">HJB301</strain>
    </source>
</reference>
<sequence>MAFLVDIAFALGALLAAAYCMLLSRRLRALTRLDGDVGSAIAILSQQVDALTQALDTASQSSTRAESNLNLTIARAQTATRNLELLLAAAKPRPPGARNMADADISAKDETSSEGDITFTPLAHGRGNKPRILRQRETAGQRK</sequence>
<dbReference type="RefSeq" id="WP_274351436.1">
    <property type="nucleotide sequence ID" value="NZ_JAQZSM010000004.1"/>
</dbReference>
<dbReference type="EMBL" id="JAQZSM010000004">
    <property type="protein sequence ID" value="MDD7970754.1"/>
    <property type="molecule type" value="Genomic_DNA"/>
</dbReference>
<accession>A0ABT5T6K4</accession>
<feature type="region of interest" description="Disordered" evidence="1">
    <location>
        <begin position="94"/>
        <end position="143"/>
    </location>
</feature>
<organism evidence="2 3">
    <name type="scientific">Roseinatronobacter alkalisoli</name>
    <dbReference type="NCBI Taxonomy" id="3028235"/>
    <lineage>
        <taxon>Bacteria</taxon>
        <taxon>Pseudomonadati</taxon>
        <taxon>Pseudomonadota</taxon>
        <taxon>Alphaproteobacteria</taxon>
        <taxon>Rhodobacterales</taxon>
        <taxon>Paracoccaceae</taxon>
        <taxon>Roseinatronobacter</taxon>
    </lineage>
</organism>
<name>A0ABT5T6K4_9RHOB</name>
<evidence type="ECO:0000256" key="1">
    <source>
        <dbReference type="SAM" id="MobiDB-lite"/>
    </source>
</evidence>
<dbReference type="Proteomes" id="UP001431784">
    <property type="component" value="Unassembled WGS sequence"/>
</dbReference>